<evidence type="ECO:0000313" key="3">
    <source>
        <dbReference type="EMBL" id="TNC62871.1"/>
    </source>
</evidence>
<evidence type="ECO:0000256" key="1">
    <source>
        <dbReference type="SAM" id="SignalP"/>
    </source>
</evidence>
<dbReference type="PANTHER" id="PTHR37017:SF11">
    <property type="entry name" value="ESTERASE_LIPASE_THIOESTERASE DOMAIN-CONTAINING PROTEIN"/>
    <property type="match status" value="1"/>
</dbReference>
<organism evidence="3 4">
    <name type="scientific">Rubellimicrobium roseum</name>
    <dbReference type="NCBI Taxonomy" id="687525"/>
    <lineage>
        <taxon>Bacteria</taxon>
        <taxon>Pseudomonadati</taxon>
        <taxon>Pseudomonadota</taxon>
        <taxon>Alphaproteobacteria</taxon>
        <taxon>Rhodobacterales</taxon>
        <taxon>Roseobacteraceae</taxon>
        <taxon>Rubellimicrobium</taxon>
    </lineage>
</organism>
<dbReference type="SUPFAM" id="SSF53474">
    <property type="entry name" value="alpha/beta-Hydrolases"/>
    <property type="match status" value="1"/>
</dbReference>
<feature type="chain" id="PRO_5022811599" evidence="1">
    <location>
        <begin position="27"/>
        <end position="258"/>
    </location>
</feature>
<dbReference type="Proteomes" id="UP000305709">
    <property type="component" value="Unassembled WGS sequence"/>
</dbReference>
<name>A0A5C4N9B3_9RHOB</name>
<sequence length="258" mass="26925">MNLNQTTLLAGGVLAMGLTGAAAAQAEPIRNVVIAHGALADGSGWRKVHDLLTAKGFAVTVVQPPMTSLEEDVRATRRILDMQDGPAILVGHSYGGMIVTEAGRADNVAGIVYVAAFQPDEGETLLDLAGRIPAATTGITSTTDGFLYLDPEVFAADFAADLPKEEAEFMARSQVFPAAAAFETPVGEPAWRAKPSWALIATEDRAINPDLMRTMAERAGSTIVEVTASHAVFASQPEAVASVIENAALALADQAVVQ</sequence>
<evidence type="ECO:0000259" key="2">
    <source>
        <dbReference type="Pfam" id="PF12697"/>
    </source>
</evidence>
<dbReference type="AlphaFoldDB" id="A0A5C4N9B3"/>
<dbReference type="InterPro" id="IPR000073">
    <property type="entry name" value="AB_hydrolase_1"/>
</dbReference>
<dbReference type="Pfam" id="PF12697">
    <property type="entry name" value="Abhydrolase_6"/>
    <property type="match status" value="1"/>
</dbReference>
<dbReference type="GO" id="GO:0016787">
    <property type="term" value="F:hydrolase activity"/>
    <property type="evidence" value="ECO:0007669"/>
    <property type="project" value="UniProtKB-KW"/>
</dbReference>
<dbReference type="RefSeq" id="WP_139083465.1">
    <property type="nucleotide sequence ID" value="NZ_VDFV01000055.1"/>
</dbReference>
<keyword evidence="4" id="KW-1185">Reference proteome</keyword>
<accession>A0A5C4N9B3</accession>
<dbReference type="InterPro" id="IPR052897">
    <property type="entry name" value="Sec-Metab_Biosynth_Hydrolase"/>
</dbReference>
<dbReference type="OrthoDB" id="9814966at2"/>
<dbReference type="InterPro" id="IPR029058">
    <property type="entry name" value="AB_hydrolase_fold"/>
</dbReference>
<gene>
    <name evidence="3" type="ORF">FHG71_19990</name>
</gene>
<reference evidence="3 4" key="1">
    <citation type="submission" date="2019-06" db="EMBL/GenBank/DDBJ databases">
        <authorList>
            <person name="Jiang L."/>
        </authorList>
    </citation>
    <scope>NUCLEOTIDE SEQUENCE [LARGE SCALE GENOMIC DNA]</scope>
    <source>
        <strain evidence="3 4">YIM 48858</strain>
    </source>
</reference>
<protein>
    <submittedName>
        <fullName evidence="3">Alpha/beta hydrolase</fullName>
    </submittedName>
</protein>
<proteinExistence type="predicted"/>
<keyword evidence="1" id="KW-0732">Signal</keyword>
<dbReference type="PANTHER" id="PTHR37017">
    <property type="entry name" value="AB HYDROLASE-1 DOMAIN-CONTAINING PROTEIN-RELATED"/>
    <property type="match status" value="1"/>
</dbReference>
<feature type="signal peptide" evidence="1">
    <location>
        <begin position="1"/>
        <end position="26"/>
    </location>
</feature>
<comment type="caution">
    <text evidence="3">The sequence shown here is derived from an EMBL/GenBank/DDBJ whole genome shotgun (WGS) entry which is preliminary data.</text>
</comment>
<dbReference type="Gene3D" id="3.40.50.1820">
    <property type="entry name" value="alpha/beta hydrolase"/>
    <property type="match status" value="1"/>
</dbReference>
<feature type="domain" description="AB hydrolase-1" evidence="2">
    <location>
        <begin position="32"/>
        <end position="242"/>
    </location>
</feature>
<dbReference type="EMBL" id="VDFV01000055">
    <property type="protein sequence ID" value="TNC62871.1"/>
    <property type="molecule type" value="Genomic_DNA"/>
</dbReference>
<keyword evidence="3" id="KW-0378">Hydrolase</keyword>
<evidence type="ECO:0000313" key="4">
    <source>
        <dbReference type="Proteomes" id="UP000305709"/>
    </source>
</evidence>